<dbReference type="RefSeq" id="WP_102922287.1">
    <property type="nucleotide sequence ID" value="NZ_LJSN01000001.1"/>
</dbReference>
<dbReference type="AlphaFoldDB" id="A0A2N8PQV0"/>
<organism evidence="2 3">
    <name type="scientific">Streptomyces noursei</name>
    <name type="common">Streptomyces albulus</name>
    <dbReference type="NCBI Taxonomy" id="1971"/>
    <lineage>
        <taxon>Bacteria</taxon>
        <taxon>Bacillati</taxon>
        <taxon>Actinomycetota</taxon>
        <taxon>Actinomycetes</taxon>
        <taxon>Kitasatosporales</taxon>
        <taxon>Streptomycetaceae</taxon>
        <taxon>Streptomyces</taxon>
    </lineage>
</organism>
<dbReference type="EMBL" id="LJSN01000001">
    <property type="protein sequence ID" value="PNE43398.1"/>
    <property type="molecule type" value="Genomic_DNA"/>
</dbReference>
<evidence type="ECO:0000313" key="2">
    <source>
        <dbReference type="EMBL" id="PNE43398.1"/>
    </source>
</evidence>
<reference evidence="3" key="1">
    <citation type="submission" date="2015-09" db="EMBL/GenBank/DDBJ databases">
        <authorList>
            <person name="Graham D.E."/>
            <person name="Mahan K.M."/>
            <person name="Klingeman D.M."/>
            <person name="Fida T."/>
            <person name="Giannone R.J."/>
            <person name="Hettich R.L."/>
            <person name="Parry R.J."/>
            <person name="Spain J.C."/>
        </authorList>
    </citation>
    <scope>NUCLEOTIDE SEQUENCE [LARGE SCALE GENOMIC DNA]</scope>
    <source>
        <strain evidence="3">JCM 4701</strain>
    </source>
</reference>
<gene>
    <name evidence="2" type="ORF">AOB60_00160</name>
</gene>
<protein>
    <submittedName>
        <fullName evidence="2">Uncharacterized protein</fullName>
    </submittedName>
</protein>
<name>A0A2N8PQV0_STRNR</name>
<sequence length="247" mass="27472">MSLSAFKRRIRVGQQLTVVNTLCPNLSGERTVHQVQARGLQTLAAGATDPWFVRWPAQGEWRIEGDTLHFIDPENPDRIFFSYIFAFDAVEQTESEATVESDGAPKNEAEPGSGLSSYSVTWSLKGKDQSSTETCIVDSDQMSRPSDQEQLRGLLRRMLAILHLPIGQVVPDNIVLLDVVPICNCAPFPGERCRYTEHNGYRFGLESSAHSGFEAIHDRADGRVLAVVTNTLSVEILTLVREKYGHQ</sequence>
<evidence type="ECO:0000313" key="3">
    <source>
        <dbReference type="Proteomes" id="UP000236047"/>
    </source>
</evidence>
<accession>A0A2N8PQV0</accession>
<keyword evidence="3" id="KW-1185">Reference proteome</keyword>
<proteinExistence type="predicted"/>
<feature type="region of interest" description="Disordered" evidence="1">
    <location>
        <begin position="96"/>
        <end position="115"/>
    </location>
</feature>
<dbReference type="Proteomes" id="UP000236047">
    <property type="component" value="Unassembled WGS sequence"/>
</dbReference>
<comment type="caution">
    <text evidence="2">The sequence shown here is derived from an EMBL/GenBank/DDBJ whole genome shotgun (WGS) entry which is preliminary data.</text>
</comment>
<evidence type="ECO:0000256" key="1">
    <source>
        <dbReference type="SAM" id="MobiDB-lite"/>
    </source>
</evidence>